<dbReference type="EMBL" id="MU005612">
    <property type="protein sequence ID" value="KAF2678395.1"/>
    <property type="molecule type" value="Genomic_DNA"/>
</dbReference>
<keyword evidence="2" id="KW-1185">Reference proteome</keyword>
<protein>
    <submittedName>
        <fullName evidence="1">Uncharacterized protein</fullName>
    </submittedName>
</protein>
<evidence type="ECO:0000313" key="2">
    <source>
        <dbReference type="Proteomes" id="UP000799291"/>
    </source>
</evidence>
<dbReference type="Proteomes" id="UP000799291">
    <property type="component" value="Unassembled WGS sequence"/>
</dbReference>
<gene>
    <name evidence="1" type="ORF">K458DRAFT_423089</name>
</gene>
<name>A0A6G1IJS4_9PLEO</name>
<dbReference type="AlphaFoldDB" id="A0A6G1IJS4"/>
<organism evidence="1 2">
    <name type="scientific">Lentithecium fluviatile CBS 122367</name>
    <dbReference type="NCBI Taxonomy" id="1168545"/>
    <lineage>
        <taxon>Eukaryota</taxon>
        <taxon>Fungi</taxon>
        <taxon>Dikarya</taxon>
        <taxon>Ascomycota</taxon>
        <taxon>Pezizomycotina</taxon>
        <taxon>Dothideomycetes</taxon>
        <taxon>Pleosporomycetidae</taxon>
        <taxon>Pleosporales</taxon>
        <taxon>Massarineae</taxon>
        <taxon>Lentitheciaceae</taxon>
        <taxon>Lentithecium</taxon>
    </lineage>
</organism>
<proteinExistence type="predicted"/>
<sequence>MAFWRLSIDYRHTAQTTGRQTAPHTGLAPLSRRRSVIYPGSPHCGLRTPSAIEEGFRAAWPALRVIDSGAQPSHSFSDEPEQQYCFVHVAREPLPIASPPCAAATLKRSLQVPQLTDLLPCCALAYCFAQSTSARPSIPQPLASSRPPPSTPYRCKLPAHPIYRIFACARC</sequence>
<evidence type="ECO:0000313" key="1">
    <source>
        <dbReference type="EMBL" id="KAF2678395.1"/>
    </source>
</evidence>
<accession>A0A6G1IJS4</accession>
<reference evidence="1" key="1">
    <citation type="journal article" date="2020" name="Stud. Mycol.">
        <title>101 Dothideomycetes genomes: a test case for predicting lifestyles and emergence of pathogens.</title>
        <authorList>
            <person name="Haridas S."/>
            <person name="Albert R."/>
            <person name="Binder M."/>
            <person name="Bloem J."/>
            <person name="Labutti K."/>
            <person name="Salamov A."/>
            <person name="Andreopoulos B."/>
            <person name="Baker S."/>
            <person name="Barry K."/>
            <person name="Bills G."/>
            <person name="Bluhm B."/>
            <person name="Cannon C."/>
            <person name="Castanera R."/>
            <person name="Culley D."/>
            <person name="Daum C."/>
            <person name="Ezra D."/>
            <person name="Gonzalez J."/>
            <person name="Henrissat B."/>
            <person name="Kuo A."/>
            <person name="Liang C."/>
            <person name="Lipzen A."/>
            <person name="Lutzoni F."/>
            <person name="Magnuson J."/>
            <person name="Mondo S."/>
            <person name="Nolan M."/>
            <person name="Ohm R."/>
            <person name="Pangilinan J."/>
            <person name="Park H.-J."/>
            <person name="Ramirez L."/>
            <person name="Alfaro M."/>
            <person name="Sun H."/>
            <person name="Tritt A."/>
            <person name="Yoshinaga Y."/>
            <person name="Zwiers L.-H."/>
            <person name="Turgeon B."/>
            <person name="Goodwin S."/>
            <person name="Spatafora J."/>
            <person name="Crous P."/>
            <person name="Grigoriev I."/>
        </authorList>
    </citation>
    <scope>NUCLEOTIDE SEQUENCE</scope>
    <source>
        <strain evidence="1">CBS 122367</strain>
    </source>
</reference>